<feature type="compositionally biased region" description="Basic and acidic residues" evidence="1">
    <location>
        <begin position="198"/>
        <end position="230"/>
    </location>
</feature>
<proteinExistence type="predicted"/>
<feature type="non-terminal residue" evidence="2">
    <location>
        <position position="230"/>
    </location>
</feature>
<dbReference type="AlphaFoldDB" id="A0A6J4HS26"/>
<sequence>GGRGDRDRGRGRPVAAGPPRPGRCALEVRHRRGRRGLKGERGPPAGAPAGRRPRRVRLAPRRPDARSHPERQARPGPTEDGGARPTLVGCRRRCRPLLRRRGRCAPRCLGRAGGADRRAGQDRTGRAGGRVGARPGAARRHRGRRAHEQPAGRGPQPAASHRRRWRRAHGQGARGAGSAGPGTLEQADRPGPLRQRRHDQDPPAAHLREARRPEPLRRPDEGDRARPPPL</sequence>
<feature type="region of interest" description="Disordered" evidence="1">
    <location>
        <begin position="105"/>
        <end position="230"/>
    </location>
</feature>
<name>A0A6J4HS26_9ACTN</name>
<feature type="compositionally biased region" description="Basic and acidic residues" evidence="1">
    <location>
        <begin position="1"/>
        <end position="10"/>
    </location>
</feature>
<feature type="compositionally biased region" description="Basic and acidic residues" evidence="1">
    <location>
        <begin position="61"/>
        <end position="73"/>
    </location>
</feature>
<evidence type="ECO:0000313" key="2">
    <source>
        <dbReference type="EMBL" id="CAA9232436.1"/>
    </source>
</evidence>
<feature type="compositionally biased region" description="Basic and acidic residues" evidence="1">
    <location>
        <begin position="114"/>
        <end position="125"/>
    </location>
</feature>
<feature type="region of interest" description="Disordered" evidence="1">
    <location>
        <begin position="1"/>
        <end position="91"/>
    </location>
</feature>
<reference evidence="2" key="1">
    <citation type="submission" date="2020-02" db="EMBL/GenBank/DDBJ databases">
        <authorList>
            <person name="Meier V. D."/>
        </authorList>
    </citation>
    <scope>NUCLEOTIDE SEQUENCE</scope>
    <source>
        <strain evidence="2">AVDCRST_MAG76</strain>
    </source>
</reference>
<feature type="non-terminal residue" evidence="2">
    <location>
        <position position="1"/>
    </location>
</feature>
<feature type="compositionally biased region" description="Basic residues" evidence="1">
    <location>
        <begin position="51"/>
        <end position="60"/>
    </location>
</feature>
<feature type="compositionally biased region" description="Basic residues" evidence="1">
    <location>
        <begin position="160"/>
        <end position="169"/>
    </location>
</feature>
<gene>
    <name evidence="2" type="ORF">AVDCRST_MAG76-1394</name>
</gene>
<dbReference type="EMBL" id="CADCSZ010000076">
    <property type="protein sequence ID" value="CAA9232436.1"/>
    <property type="molecule type" value="Genomic_DNA"/>
</dbReference>
<organism evidence="2">
    <name type="scientific">uncultured Acidimicrobiales bacterium</name>
    <dbReference type="NCBI Taxonomy" id="310071"/>
    <lineage>
        <taxon>Bacteria</taxon>
        <taxon>Bacillati</taxon>
        <taxon>Actinomycetota</taxon>
        <taxon>Acidimicrobiia</taxon>
        <taxon>Acidimicrobiales</taxon>
        <taxon>environmental samples</taxon>
    </lineage>
</organism>
<accession>A0A6J4HS26</accession>
<protein>
    <submittedName>
        <fullName evidence="2">Uncharacterized protein</fullName>
    </submittedName>
</protein>
<evidence type="ECO:0000256" key="1">
    <source>
        <dbReference type="SAM" id="MobiDB-lite"/>
    </source>
</evidence>